<comment type="similarity">
    <text evidence="1">Belongs to the AHA1 family.</text>
</comment>
<dbReference type="EMBL" id="LIYD01000005">
    <property type="protein sequence ID" value="KOS07643.1"/>
    <property type="molecule type" value="Genomic_DNA"/>
</dbReference>
<sequence length="146" mass="16578">MKKIENITQIDAPAGKVWQVLTDRQYYSKWYEAFGMGSQAIGEWKQGEKIIFADDKGMGLIGNIAVFDKDKEIRIDMKGLLIDGVEDYESDDAKALGLAQERYVLNEENGVTTLHTSADMDEAWFESMSESWKEALKQIKQLSESN</sequence>
<reference evidence="3 4" key="1">
    <citation type="submission" date="2015-08" db="EMBL/GenBank/DDBJ databases">
        <title>Whole genome sequence of Flavobacterium akiainvivens IK-1T, from decaying Wikstroemia oahuensis, an endemic Hawaiian shrub.</title>
        <authorList>
            <person name="Wan X."/>
            <person name="Hou S."/>
            <person name="Saito J."/>
            <person name="Donachie S."/>
        </authorList>
    </citation>
    <scope>NUCLEOTIDE SEQUENCE [LARGE SCALE GENOMIC DNA]</scope>
    <source>
        <strain evidence="3 4">IK-1</strain>
    </source>
</reference>
<evidence type="ECO:0000313" key="4">
    <source>
        <dbReference type="Proteomes" id="UP000037755"/>
    </source>
</evidence>
<evidence type="ECO:0000313" key="3">
    <source>
        <dbReference type="EMBL" id="KOS07643.1"/>
    </source>
</evidence>
<dbReference type="AlphaFoldDB" id="A0A0M8MBG3"/>
<keyword evidence="4" id="KW-1185">Reference proteome</keyword>
<organism evidence="3 4">
    <name type="scientific">Flavobacterium akiainvivens</name>
    <dbReference type="NCBI Taxonomy" id="1202724"/>
    <lineage>
        <taxon>Bacteria</taxon>
        <taxon>Pseudomonadati</taxon>
        <taxon>Bacteroidota</taxon>
        <taxon>Flavobacteriia</taxon>
        <taxon>Flavobacteriales</taxon>
        <taxon>Flavobacteriaceae</taxon>
        <taxon>Flavobacterium</taxon>
    </lineage>
</organism>
<name>A0A0M8MBG3_9FLAO</name>
<dbReference type="Proteomes" id="UP000037755">
    <property type="component" value="Unassembled WGS sequence"/>
</dbReference>
<dbReference type="Pfam" id="PF08327">
    <property type="entry name" value="AHSA1"/>
    <property type="match status" value="1"/>
</dbReference>
<gene>
    <name evidence="3" type="ORF">AM493_17535</name>
</gene>
<dbReference type="RefSeq" id="WP_054409357.1">
    <property type="nucleotide sequence ID" value="NZ_FOYA01000002.1"/>
</dbReference>
<proteinExistence type="inferred from homology"/>
<dbReference type="Gene3D" id="3.30.530.20">
    <property type="match status" value="1"/>
</dbReference>
<dbReference type="InterPro" id="IPR013538">
    <property type="entry name" value="ASHA1/2-like_C"/>
</dbReference>
<dbReference type="InterPro" id="IPR023393">
    <property type="entry name" value="START-like_dom_sf"/>
</dbReference>
<dbReference type="OrthoDB" id="2355173at2"/>
<feature type="domain" description="Activator of Hsp90 ATPase homologue 1/2-like C-terminal" evidence="2">
    <location>
        <begin position="11"/>
        <end position="143"/>
    </location>
</feature>
<dbReference type="STRING" id="1202724.AM493_17535"/>
<evidence type="ECO:0000259" key="2">
    <source>
        <dbReference type="Pfam" id="PF08327"/>
    </source>
</evidence>
<dbReference type="PATRIC" id="fig|1202724.3.peg.3646"/>
<evidence type="ECO:0000256" key="1">
    <source>
        <dbReference type="ARBA" id="ARBA00006817"/>
    </source>
</evidence>
<dbReference type="SUPFAM" id="SSF55961">
    <property type="entry name" value="Bet v1-like"/>
    <property type="match status" value="1"/>
</dbReference>
<accession>A0A0M8MBG3</accession>
<dbReference type="CDD" id="cd07814">
    <property type="entry name" value="SRPBCC_CalC_Aha1-like"/>
    <property type="match status" value="1"/>
</dbReference>
<comment type="caution">
    <text evidence="3">The sequence shown here is derived from an EMBL/GenBank/DDBJ whole genome shotgun (WGS) entry which is preliminary data.</text>
</comment>
<protein>
    <recommendedName>
        <fullName evidence="2">Activator of Hsp90 ATPase homologue 1/2-like C-terminal domain-containing protein</fullName>
    </recommendedName>
</protein>